<protein>
    <recommendedName>
        <fullName evidence="1">Rhodanese domain-containing protein</fullName>
    </recommendedName>
</protein>
<dbReference type="STRING" id="1798492.A3C89_00215"/>
<feature type="domain" description="Rhodanese" evidence="1">
    <location>
        <begin position="59"/>
        <end position="161"/>
    </location>
</feature>
<gene>
    <name evidence="2" type="ORF">A3C89_00215</name>
</gene>
<dbReference type="Pfam" id="PF00581">
    <property type="entry name" value="Rhodanese"/>
    <property type="match status" value="1"/>
</dbReference>
<dbReference type="Proteomes" id="UP000178794">
    <property type="component" value="Unassembled WGS sequence"/>
</dbReference>
<dbReference type="AlphaFoldDB" id="A0A1F6DDX6"/>
<dbReference type="CDD" id="cd00158">
    <property type="entry name" value="RHOD"/>
    <property type="match status" value="1"/>
</dbReference>
<sequence>MGRKDLVIVGGIALIAGLLGGFLGEKITPEISNEERIAEYYATEVAVMVSPHSLRKKMGEGKVVLVDLRSQEEYEADHIITALNVPAYKNANESAYGDVERIVQSFAELRAQNPNKDIVVYCYSRPCMTGRTIGNMLAEHGIYVKHLGIGWNEWKYGWDMWNHDGETKVNEADYRKSGAEPGVLPSGEHPEACPIEGEFSC</sequence>
<comment type="caution">
    <text evidence="2">The sequence shown here is derived from an EMBL/GenBank/DDBJ whole genome shotgun (WGS) entry which is preliminary data.</text>
</comment>
<reference evidence="2 3" key="1">
    <citation type="journal article" date="2016" name="Nat. Commun.">
        <title>Thousands of microbial genomes shed light on interconnected biogeochemical processes in an aquifer system.</title>
        <authorList>
            <person name="Anantharaman K."/>
            <person name="Brown C.T."/>
            <person name="Hug L.A."/>
            <person name="Sharon I."/>
            <person name="Castelle C.J."/>
            <person name="Probst A.J."/>
            <person name="Thomas B.C."/>
            <person name="Singh A."/>
            <person name="Wilkins M.J."/>
            <person name="Karaoz U."/>
            <person name="Brodie E.L."/>
            <person name="Williams K.H."/>
            <person name="Hubbard S.S."/>
            <person name="Banfield J.F."/>
        </authorList>
    </citation>
    <scope>NUCLEOTIDE SEQUENCE [LARGE SCALE GENOMIC DNA]</scope>
</reference>
<dbReference type="InterPro" id="IPR036873">
    <property type="entry name" value="Rhodanese-like_dom_sf"/>
</dbReference>
<dbReference type="PROSITE" id="PS50206">
    <property type="entry name" value="RHODANESE_3"/>
    <property type="match status" value="1"/>
</dbReference>
<dbReference type="SUPFAM" id="SSF52821">
    <property type="entry name" value="Rhodanese/Cell cycle control phosphatase"/>
    <property type="match status" value="1"/>
</dbReference>
<evidence type="ECO:0000259" key="1">
    <source>
        <dbReference type="PROSITE" id="PS50206"/>
    </source>
</evidence>
<accession>A0A1F6DDX6</accession>
<proteinExistence type="predicted"/>
<dbReference type="InterPro" id="IPR001763">
    <property type="entry name" value="Rhodanese-like_dom"/>
</dbReference>
<dbReference type="Gene3D" id="3.40.250.10">
    <property type="entry name" value="Rhodanese-like domain"/>
    <property type="match status" value="1"/>
</dbReference>
<evidence type="ECO:0000313" key="3">
    <source>
        <dbReference type="Proteomes" id="UP000178794"/>
    </source>
</evidence>
<dbReference type="SMART" id="SM00450">
    <property type="entry name" value="RHOD"/>
    <property type="match status" value="1"/>
</dbReference>
<dbReference type="EMBL" id="MFLF01000013">
    <property type="protein sequence ID" value="OGG59629.1"/>
    <property type="molecule type" value="Genomic_DNA"/>
</dbReference>
<name>A0A1F6DDX6_9BACT</name>
<evidence type="ECO:0000313" key="2">
    <source>
        <dbReference type="EMBL" id="OGG59629.1"/>
    </source>
</evidence>
<organism evidence="2 3">
    <name type="scientific">Candidatus Kaiserbacteria bacterium RIFCSPHIGHO2_02_FULL_50_50</name>
    <dbReference type="NCBI Taxonomy" id="1798492"/>
    <lineage>
        <taxon>Bacteria</taxon>
        <taxon>Candidatus Kaiseribacteriota</taxon>
    </lineage>
</organism>